<evidence type="ECO:0000313" key="2">
    <source>
        <dbReference type="EMBL" id="GBU05916.1"/>
    </source>
</evidence>
<protein>
    <submittedName>
        <fullName evidence="3">Uncharacterized protein</fullName>
    </submittedName>
</protein>
<comment type="caution">
    <text evidence="3">The sequence shown here is derived from an EMBL/GenBank/DDBJ whole genome shotgun (WGS) entry which is preliminary data.</text>
</comment>
<dbReference type="EMBL" id="BHEO01000008">
    <property type="protein sequence ID" value="GBU05916.1"/>
    <property type="molecule type" value="Genomic_DNA"/>
</dbReference>
<reference evidence="3 4" key="2">
    <citation type="submission" date="2019-03" db="EMBL/GenBank/DDBJ databases">
        <title>Genomic Encyclopedia of Type Strains, Phase IV (KMG-IV): sequencing the most valuable type-strain genomes for metagenomic binning, comparative biology and taxonomic classification.</title>
        <authorList>
            <person name="Goeker M."/>
        </authorList>
    </citation>
    <scope>NUCLEOTIDE SEQUENCE [LARGE SCALE GENOMIC DNA]</scope>
    <source>
        <strain evidence="3 4">DSM 103426</strain>
    </source>
</reference>
<feature type="transmembrane region" description="Helical" evidence="1">
    <location>
        <begin position="211"/>
        <end position="233"/>
    </location>
</feature>
<dbReference type="Proteomes" id="UP000702954">
    <property type="component" value="Unassembled WGS sequence"/>
</dbReference>
<feature type="transmembrane region" description="Helical" evidence="1">
    <location>
        <begin position="20"/>
        <end position="41"/>
    </location>
</feature>
<name>A0A4V2UQC0_9FIRM</name>
<organism evidence="3 4">
    <name type="scientific">Faecalimonas umbilicata</name>
    <dbReference type="NCBI Taxonomy" id="1912855"/>
    <lineage>
        <taxon>Bacteria</taxon>
        <taxon>Bacillati</taxon>
        <taxon>Bacillota</taxon>
        <taxon>Clostridia</taxon>
        <taxon>Lachnospirales</taxon>
        <taxon>Lachnospiraceae</taxon>
        <taxon>Faecalimonas</taxon>
    </lineage>
</organism>
<keyword evidence="1" id="KW-0472">Membrane</keyword>
<evidence type="ECO:0000256" key="1">
    <source>
        <dbReference type="SAM" id="Phobius"/>
    </source>
</evidence>
<feature type="transmembrane region" description="Helical" evidence="1">
    <location>
        <begin position="253"/>
        <end position="277"/>
    </location>
</feature>
<keyword evidence="1" id="KW-1133">Transmembrane helix</keyword>
<proteinExistence type="predicted"/>
<dbReference type="RefSeq" id="WP_116442086.1">
    <property type="nucleotide sequence ID" value="NZ_BHEO01000008.1"/>
</dbReference>
<dbReference type="AlphaFoldDB" id="A0A4V2UQC0"/>
<evidence type="ECO:0000313" key="4">
    <source>
        <dbReference type="Proteomes" id="UP000294613"/>
    </source>
</evidence>
<evidence type="ECO:0000313" key="5">
    <source>
        <dbReference type="Proteomes" id="UP000702954"/>
    </source>
</evidence>
<sequence>MEYQKTKKQSSSNRKGRTIVSMILSFLIAVTLTMAALLGSLRLGFLNEKMIVRSLNVKDYYGVVCDDFYERVEDLSIPLGIPKSALEGIVDTNSMYNDIRASLEASLTGQTYQPDTGKLRTKLKENVENYAKSREIELGEAQQTVLNTYLEQAAEQYVRATKIPFIEYYGRIHSFAEKVITVGILGCLVFAVLAGIVLFRMYIWKHHAMRYLVYSTLASGMMIGLVPAYLLLAQDYRRLVIEPEYLYQFMVTYVTNGLLIFEGFAMGFFGIAALLLLRIASLRRRLIKNSRG</sequence>
<dbReference type="Proteomes" id="UP000294613">
    <property type="component" value="Unassembled WGS sequence"/>
</dbReference>
<keyword evidence="1" id="KW-0812">Transmembrane</keyword>
<accession>A0A4V2UQC0</accession>
<reference evidence="2 5" key="1">
    <citation type="journal article" date="2018" name="Int. J. Syst. Evol. Microbiol.">
        <title>Draft Genome Sequence of Faecalimonas umbilicata JCM 30896T, an Acetate-Producing Bacterium Isolated from Human Feces.</title>
        <authorList>
            <person name="Sakamoto M."/>
            <person name="Ikeyama N."/>
            <person name="Yuki M."/>
            <person name="Ohkuma M."/>
        </authorList>
    </citation>
    <scope>NUCLEOTIDE SEQUENCE [LARGE SCALE GENOMIC DNA]</scope>
    <source>
        <strain evidence="2 5">EGH7</strain>
    </source>
</reference>
<dbReference type="EMBL" id="SLZV01000003">
    <property type="protein sequence ID" value="TCS69668.1"/>
    <property type="molecule type" value="Genomic_DNA"/>
</dbReference>
<keyword evidence="5" id="KW-1185">Reference proteome</keyword>
<gene>
    <name evidence="3" type="ORF">EDD74_103118</name>
    <name evidence="2" type="ORF">FAEUMB_24570</name>
</gene>
<feature type="transmembrane region" description="Helical" evidence="1">
    <location>
        <begin position="179"/>
        <end position="199"/>
    </location>
</feature>
<evidence type="ECO:0000313" key="3">
    <source>
        <dbReference type="EMBL" id="TCS69668.1"/>
    </source>
</evidence>